<evidence type="ECO:0000313" key="17">
    <source>
        <dbReference type="Proteomes" id="UP000256869"/>
    </source>
</evidence>
<dbReference type="UniPathway" id="UPA00084">
    <property type="reaction ID" value="UER00503"/>
</dbReference>
<dbReference type="PROSITE" id="PS00379">
    <property type="entry name" value="CDP_ALCOHOL_P_TRANSF"/>
    <property type="match status" value="1"/>
</dbReference>
<evidence type="ECO:0000256" key="12">
    <source>
        <dbReference type="ARBA" id="ARBA00023264"/>
    </source>
</evidence>
<protein>
    <recommendedName>
        <fullName evidence="13">Phosphatidylglycerophosphate synthase</fullName>
    </recommendedName>
</protein>
<evidence type="ECO:0000256" key="6">
    <source>
        <dbReference type="ARBA" id="ARBA00022679"/>
    </source>
</evidence>
<feature type="transmembrane region" description="Helical" evidence="15">
    <location>
        <begin position="113"/>
        <end position="135"/>
    </location>
</feature>
<dbReference type="InterPro" id="IPR000462">
    <property type="entry name" value="CDP-OH_P_trans"/>
</dbReference>
<evidence type="ECO:0000256" key="8">
    <source>
        <dbReference type="ARBA" id="ARBA00022989"/>
    </source>
</evidence>
<keyword evidence="10 15" id="KW-0472">Membrane</keyword>
<evidence type="ECO:0000256" key="4">
    <source>
        <dbReference type="ARBA" id="ARBA00010441"/>
    </source>
</evidence>
<feature type="transmembrane region" description="Helical" evidence="15">
    <location>
        <begin position="141"/>
        <end position="160"/>
    </location>
</feature>
<comment type="function">
    <text evidence="1">This protein catalyzes the committed step to the synthesis of the acidic phospholipids.</text>
</comment>
<evidence type="ECO:0000256" key="11">
    <source>
        <dbReference type="ARBA" id="ARBA00023209"/>
    </source>
</evidence>
<evidence type="ECO:0000256" key="14">
    <source>
        <dbReference type="RuleBase" id="RU003750"/>
    </source>
</evidence>
<comment type="caution">
    <text evidence="16">The sequence shown here is derived from an EMBL/GenBank/DDBJ whole genome shotgun (WGS) entry which is preliminary data.</text>
</comment>
<evidence type="ECO:0000313" key="16">
    <source>
        <dbReference type="EMBL" id="RED57658.1"/>
    </source>
</evidence>
<evidence type="ECO:0000256" key="15">
    <source>
        <dbReference type="SAM" id="Phobius"/>
    </source>
</evidence>
<dbReference type="GO" id="GO:0008444">
    <property type="term" value="F:CDP-diacylglycerol-glycerol-3-phosphate 3-phosphatidyltransferase activity"/>
    <property type="evidence" value="ECO:0007669"/>
    <property type="project" value="InterPro"/>
</dbReference>
<keyword evidence="8 15" id="KW-1133">Transmembrane helix</keyword>
<evidence type="ECO:0000256" key="9">
    <source>
        <dbReference type="ARBA" id="ARBA00023098"/>
    </source>
</evidence>
<dbReference type="InterPro" id="IPR048254">
    <property type="entry name" value="CDP_ALCOHOL_P_TRANSF_CS"/>
</dbReference>
<comment type="subcellular location">
    <subcellularLocation>
        <location evidence="2">Membrane</location>
        <topology evidence="2">Multi-pass membrane protein</topology>
    </subcellularLocation>
</comment>
<keyword evidence="7 15" id="KW-0812">Transmembrane</keyword>
<accession>A0A3D9I7B2</accession>
<dbReference type="InterPro" id="IPR004570">
    <property type="entry name" value="Phosphatidylglycerol_P_synth"/>
</dbReference>
<dbReference type="GO" id="GO:0006655">
    <property type="term" value="P:phosphatidylglycerol biosynthetic process"/>
    <property type="evidence" value="ECO:0007669"/>
    <property type="project" value="UniProtKB-UniPathway"/>
</dbReference>
<evidence type="ECO:0000256" key="3">
    <source>
        <dbReference type="ARBA" id="ARBA00005189"/>
    </source>
</evidence>
<name>A0A3D9I7B2_9BACL</name>
<dbReference type="InterPro" id="IPR050324">
    <property type="entry name" value="CDP-alcohol_PTase-I"/>
</dbReference>
<dbReference type="PANTHER" id="PTHR14269:SF11">
    <property type="entry name" value="CDP-DIACYLGLYCEROL--GLYCEROL-3-PHOSPHATE 3-PHOSPHATIDYLTRANSFERASE"/>
    <property type="match status" value="1"/>
</dbReference>
<keyword evidence="5" id="KW-0444">Lipid biosynthesis</keyword>
<feature type="transmembrane region" description="Helical" evidence="15">
    <location>
        <begin position="6"/>
        <end position="23"/>
    </location>
</feature>
<dbReference type="Proteomes" id="UP000256869">
    <property type="component" value="Unassembled WGS sequence"/>
</dbReference>
<dbReference type="RefSeq" id="WP_115993945.1">
    <property type="nucleotide sequence ID" value="NZ_QRDY01000010.1"/>
</dbReference>
<organism evidence="16 17">
    <name type="scientific">Cohnella lupini</name>
    <dbReference type="NCBI Taxonomy" id="1294267"/>
    <lineage>
        <taxon>Bacteria</taxon>
        <taxon>Bacillati</taxon>
        <taxon>Bacillota</taxon>
        <taxon>Bacilli</taxon>
        <taxon>Bacillales</taxon>
        <taxon>Paenibacillaceae</taxon>
        <taxon>Cohnella</taxon>
    </lineage>
</organism>
<keyword evidence="17" id="KW-1185">Reference proteome</keyword>
<reference evidence="16 17" key="1">
    <citation type="submission" date="2018-07" db="EMBL/GenBank/DDBJ databases">
        <title>Genomic Encyclopedia of Type Strains, Phase III (KMG-III): the genomes of soil and plant-associated and newly described type strains.</title>
        <authorList>
            <person name="Whitman W."/>
        </authorList>
    </citation>
    <scope>NUCLEOTIDE SEQUENCE [LARGE SCALE GENOMIC DNA]</scope>
    <source>
        <strain evidence="16 17">CECT 8236</strain>
    </source>
</reference>
<dbReference type="Gene3D" id="1.20.120.1760">
    <property type="match status" value="1"/>
</dbReference>
<evidence type="ECO:0000256" key="2">
    <source>
        <dbReference type="ARBA" id="ARBA00004141"/>
    </source>
</evidence>
<keyword evidence="11" id="KW-0594">Phospholipid biosynthesis</keyword>
<keyword evidence="12" id="KW-1208">Phospholipid metabolism</keyword>
<feature type="transmembrane region" description="Helical" evidence="15">
    <location>
        <begin position="68"/>
        <end position="93"/>
    </location>
</feature>
<keyword evidence="9" id="KW-0443">Lipid metabolism</keyword>
<dbReference type="Pfam" id="PF01066">
    <property type="entry name" value="CDP-OH_P_transf"/>
    <property type="match status" value="1"/>
</dbReference>
<dbReference type="OrthoDB" id="9796672at2"/>
<evidence type="ECO:0000256" key="7">
    <source>
        <dbReference type="ARBA" id="ARBA00022692"/>
    </source>
</evidence>
<evidence type="ECO:0000256" key="10">
    <source>
        <dbReference type="ARBA" id="ARBA00023136"/>
    </source>
</evidence>
<dbReference type="InterPro" id="IPR043130">
    <property type="entry name" value="CDP-OH_PTrfase_TM_dom"/>
</dbReference>
<dbReference type="PANTHER" id="PTHR14269">
    <property type="entry name" value="CDP-DIACYLGLYCEROL--GLYCEROL-3-PHOSPHATE 3-PHOSPHATIDYLTRANSFERASE-RELATED"/>
    <property type="match status" value="1"/>
</dbReference>
<comment type="similarity">
    <text evidence="4 14">Belongs to the CDP-alcohol phosphatidyltransferase class-I family.</text>
</comment>
<evidence type="ECO:0000256" key="1">
    <source>
        <dbReference type="ARBA" id="ARBA00003973"/>
    </source>
</evidence>
<dbReference type="GO" id="GO:0016020">
    <property type="term" value="C:membrane"/>
    <property type="evidence" value="ECO:0007669"/>
    <property type="project" value="UniProtKB-SubCell"/>
</dbReference>
<proteinExistence type="inferred from homology"/>
<dbReference type="AlphaFoldDB" id="A0A3D9I7B2"/>
<sequence length="169" mass="18446">MNVPNMLTSSRFVLIPLFLVLYLNDKPIAALCTLLVAGITDFLDGFIARRSGQVTVTGSMLDPLADKLMMLSVILALLIKSALPLLAFIVMAFRETVMIIASAIYHFRGLKTVPANLLGKATTVIYYVAITLLFLDQPGGVTVLWIGIALSFVASVIYFMKFKSLNRAS</sequence>
<dbReference type="EMBL" id="QRDY01000010">
    <property type="protein sequence ID" value="RED57658.1"/>
    <property type="molecule type" value="Genomic_DNA"/>
</dbReference>
<dbReference type="PIRSF" id="PIRSF000847">
    <property type="entry name" value="Phos_ph_gly_syn"/>
    <property type="match status" value="1"/>
</dbReference>
<comment type="pathway">
    <text evidence="3">Lipid metabolism.</text>
</comment>
<gene>
    <name evidence="16" type="ORF">DFP95_110131</name>
</gene>
<evidence type="ECO:0000256" key="5">
    <source>
        <dbReference type="ARBA" id="ARBA00022516"/>
    </source>
</evidence>
<evidence type="ECO:0000256" key="13">
    <source>
        <dbReference type="ARBA" id="ARBA00033018"/>
    </source>
</evidence>
<keyword evidence="6 14" id="KW-0808">Transferase</keyword>